<dbReference type="GO" id="GO:0006633">
    <property type="term" value="P:fatty acid biosynthetic process"/>
    <property type="evidence" value="ECO:0007669"/>
    <property type="project" value="TreeGrafter"/>
</dbReference>
<name>A0A849AH23_9MICO</name>
<dbReference type="PANTHER" id="PTHR11712:SF322">
    <property type="entry name" value="POLYKETIDE BETA-KETOACYL SYNTHASE 2-RELATED"/>
    <property type="match status" value="1"/>
</dbReference>
<dbReference type="SUPFAM" id="SSF53901">
    <property type="entry name" value="Thiolase-like"/>
    <property type="match status" value="2"/>
</dbReference>
<organism evidence="6 7">
    <name type="scientific">Flexivirga aerilata</name>
    <dbReference type="NCBI Taxonomy" id="1656889"/>
    <lineage>
        <taxon>Bacteria</taxon>
        <taxon>Bacillati</taxon>
        <taxon>Actinomycetota</taxon>
        <taxon>Actinomycetes</taxon>
        <taxon>Micrococcales</taxon>
        <taxon>Dermacoccaceae</taxon>
        <taxon>Flexivirga</taxon>
    </lineage>
</organism>
<comment type="similarity">
    <text evidence="1 4">Belongs to the thiolase-like superfamily. Beta-ketoacyl-ACP synthases family.</text>
</comment>
<dbReference type="InterPro" id="IPR016039">
    <property type="entry name" value="Thiolase-like"/>
</dbReference>
<evidence type="ECO:0000256" key="1">
    <source>
        <dbReference type="ARBA" id="ARBA00008467"/>
    </source>
</evidence>
<dbReference type="SMART" id="SM00825">
    <property type="entry name" value="PKS_KS"/>
    <property type="match status" value="1"/>
</dbReference>
<dbReference type="InterPro" id="IPR014030">
    <property type="entry name" value="Ketoacyl_synth_N"/>
</dbReference>
<dbReference type="PANTHER" id="PTHR11712">
    <property type="entry name" value="POLYKETIDE SYNTHASE-RELATED"/>
    <property type="match status" value="1"/>
</dbReference>
<sequence>MSTDNRDVLITGVGVVVPGARDLSELSPDHFRDRVMARPIDRFDTTGHTSSTAAVVDDAELASVPRRLRKRVDRFCALSLVAVDRALGAAGLVSNDGTLSSAVDRDRAGVIFGNMFGGWEMTEDSLRRLCQVGYTGVSPYIAAGWFPTASQGQVSIRWGLRGFSKTVVADTASGATAVGTAADAIRSGRADLVIAGAAEAPVTPYTWTFCTTTGRLSPTTYRPFTASADGFTAGEGSVVFVLESAANAQARGATPLAKFGGFASTHAHSKAPFAEPAATTWSAFTALQRAGVHAGEVDYVGLDAQGQTGADQAELHGLDTILGSNSDAVGRHTIKPHTGHLLGAAAAVELGAAVHAIQRGASQTALVHARGAEGTVTSSVLTAA</sequence>
<keyword evidence="3" id="KW-0012">Acyltransferase</keyword>
<dbReference type="Pfam" id="PF02801">
    <property type="entry name" value="Ketoacyl-synt_C"/>
    <property type="match status" value="1"/>
</dbReference>
<dbReference type="RefSeq" id="WP_171152344.1">
    <property type="nucleotide sequence ID" value="NZ_JABENB010000001.1"/>
</dbReference>
<dbReference type="Gene3D" id="3.40.47.10">
    <property type="match status" value="2"/>
</dbReference>
<evidence type="ECO:0000256" key="2">
    <source>
        <dbReference type="ARBA" id="ARBA00022679"/>
    </source>
</evidence>
<comment type="caution">
    <text evidence="6">The sequence shown here is derived from an EMBL/GenBank/DDBJ whole genome shotgun (WGS) entry which is preliminary data.</text>
</comment>
<dbReference type="InterPro" id="IPR000794">
    <property type="entry name" value="Beta-ketoacyl_synthase"/>
</dbReference>
<dbReference type="Proteomes" id="UP000557772">
    <property type="component" value="Unassembled WGS sequence"/>
</dbReference>
<protein>
    <recommendedName>
        <fullName evidence="5">Ketosynthase family 3 (KS3) domain-containing protein</fullName>
    </recommendedName>
</protein>
<dbReference type="InterPro" id="IPR014031">
    <property type="entry name" value="Ketoacyl_synth_C"/>
</dbReference>
<dbReference type="Pfam" id="PF00109">
    <property type="entry name" value="ketoacyl-synt"/>
    <property type="match status" value="1"/>
</dbReference>
<keyword evidence="7" id="KW-1185">Reference proteome</keyword>
<dbReference type="AlphaFoldDB" id="A0A849AH23"/>
<feature type="domain" description="Ketosynthase family 3 (KS3)" evidence="5">
    <location>
        <begin position="5"/>
        <end position="384"/>
    </location>
</feature>
<accession>A0A849AH23</accession>
<reference evidence="6 7" key="1">
    <citation type="submission" date="2020-05" db="EMBL/GenBank/DDBJ databases">
        <title>Flexivirga sp. ID2601S isolated from air conditioner.</title>
        <authorList>
            <person name="Kim D.H."/>
        </authorList>
    </citation>
    <scope>NUCLEOTIDE SEQUENCE [LARGE SCALE GENOMIC DNA]</scope>
    <source>
        <strain evidence="6 7">ID2601S</strain>
    </source>
</reference>
<dbReference type="EMBL" id="JABENB010000001">
    <property type="protein sequence ID" value="NNG38508.1"/>
    <property type="molecule type" value="Genomic_DNA"/>
</dbReference>
<evidence type="ECO:0000256" key="3">
    <source>
        <dbReference type="ARBA" id="ARBA00023315"/>
    </source>
</evidence>
<evidence type="ECO:0000256" key="4">
    <source>
        <dbReference type="RuleBase" id="RU003694"/>
    </source>
</evidence>
<gene>
    <name evidence="6" type="ORF">HJ588_04360</name>
</gene>
<evidence type="ECO:0000313" key="7">
    <source>
        <dbReference type="Proteomes" id="UP000557772"/>
    </source>
</evidence>
<dbReference type="InterPro" id="IPR020841">
    <property type="entry name" value="PKS_Beta-ketoAc_synthase_dom"/>
</dbReference>
<dbReference type="GO" id="GO:0004315">
    <property type="term" value="F:3-oxoacyl-[acyl-carrier-protein] synthase activity"/>
    <property type="evidence" value="ECO:0007669"/>
    <property type="project" value="TreeGrafter"/>
</dbReference>
<evidence type="ECO:0000259" key="5">
    <source>
        <dbReference type="PROSITE" id="PS52004"/>
    </source>
</evidence>
<keyword evidence="2 4" id="KW-0808">Transferase</keyword>
<evidence type="ECO:0000313" key="6">
    <source>
        <dbReference type="EMBL" id="NNG38508.1"/>
    </source>
</evidence>
<proteinExistence type="inferred from homology"/>
<dbReference type="PROSITE" id="PS52004">
    <property type="entry name" value="KS3_2"/>
    <property type="match status" value="1"/>
</dbReference>